<dbReference type="EMBL" id="CP145316">
    <property type="protein sequence ID" value="XAM18932.1"/>
    <property type="molecule type" value="Genomic_DNA"/>
</dbReference>
<organism evidence="1 2">
    <name type="scientific">Helicobacter mastomyrinus</name>
    <dbReference type="NCBI Taxonomy" id="287948"/>
    <lineage>
        <taxon>Bacteria</taxon>
        <taxon>Pseudomonadati</taxon>
        <taxon>Campylobacterota</taxon>
        <taxon>Epsilonproteobacteria</taxon>
        <taxon>Campylobacterales</taxon>
        <taxon>Helicobacteraceae</taxon>
        <taxon>Helicobacter</taxon>
    </lineage>
</organism>
<keyword evidence="2" id="KW-1185">Reference proteome</keyword>
<evidence type="ECO:0000313" key="1">
    <source>
        <dbReference type="EMBL" id="XAM18932.1"/>
    </source>
</evidence>
<reference evidence="1 2" key="1">
    <citation type="submission" date="2024-02" db="EMBL/GenBank/DDBJ databases">
        <title>Genome and pathogenicity analysis of Helicobacter mastomyrinus isolated from mice.</title>
        <authorList>
            <person name="Zhu L."/>
        </authorList>
    </citation>
    <scope>NUCLEOTIDE SEQUENCE [LARGE SCALE GENOMIC DNA]</scope>
    <source>
        <strain evidence="1 2">Hm-17</strain>
    </source>
</reference>
<evidence type="ECO:0000313" key="2">
    <source>
        <dbReference type="Proteomes" id="UP001434737"/>
    </source>
</evidence>
<sequence length="43" mass="4774">MKRQIIFGFVFLACVGAVAFGIKALRDSKSLVFENVESVKKIL</sequence>
<accession>A0ABZ3F9X8</accession>
<gene>
    <name evidence="1" type="ORF">V3I05_04435</name>
</gene>
<name>A0ABZ3F9X8_9HELI</name>
<dbReference type="RefSeq" id="WP_343354172.1">
    <property type="nucleotide sequence ID" value="NZ_CP145316.1"/>
</dbReference>
<protein>
    <submittedName>
        <fullName evidence="1">Uncharacterized protein</fullName>
    </submittedName>
</protein>
<proteinExistence type="predicted"/>
<dbReference type="Proteomes" id="UP001434737">
    <property type="component" value="Chromosome"/>
</dbReference>